<dbReference type="Proteomes" id="UP000634139">
    <property type="component" value="Unassembled WGS sequence"/>
</dbReference>
<keyword evidence="1" id="KW-0472">Membrane</keyword>
<dbReference type="Pfam" id="PF07811">
    <property type="entry name" value="TadE"/>
    <property type="match status" value="1"/>
</dbReference>
<evidence type="ECO:0000259" key="2">
    <source>
        <dbReference type="Pfam" id="PF07811"/>
    </source>
</evidence>
<gene>
    <name evidence="3" type="ORF">GCM10011617_15870</name>
</gene>
<accession>A0A918RG87</accession>
<feature type="transmembrane region" description="Helical" evidence="1">
    <location>
        <begin position="21"/>
        <end position="44"/>
    </location>
</feature>
<dbReference type="AlphaFoldDB" id="A0A918RG87"/>
<dbReference type="EMBL" id="BMZD01000003">
    <property type="protein sequence ID" value="GGZ96139.1"/>
    <property type="molecule type" value="Genomic_DNA"/>
</dbReference>
<keyword evidence="1" id="KW-1133">Transmembrane helix</keyword>
<feature type="domain" description="TadE-like" evidence="2">
    <location>
        <begin position="19"/>
        <end position="61"/>
    </location>
</feature>
<evidence type="ECO:0000313" key="4">
    <source>
        <dbReference type="Proteomes" id="UP000634139"/>
    </source>
</evidence>
<dbReference type="InterPro" id="IPR012495">
    <property type="entry name" value="TadE-like_dom"/>
</dbReference>
<reference evidence="3" key="2">
    <citation type="submission" date="2020-09" db="EMBL/GenBank/DDBJ databases">
        <authorList>
            <person name="Sun Q."/>
            <person name="Kim S."/>
        </authorList>
    </citation>
    <scope>NUCLEOTIDE SEQUENCE</scope>
    <source>
        <strain evidence="3">KCTC 32422</strain>
    </source>
</reference>
<organism evidence="3 4">
    <name type="scientific">Novosphingobium arvoryzae</name>
    <dbReference type="NCBI Taxonomy" id="1256514"/>
    <lineage>
        <taxon>Bacteria</taxon>
        <taxon>Pseudomonadati</taxon>
        <taxon>Pseudomonadota</taxon>
        <taxon>Alphaproteobacteria</taxon>
        <taxon>Sphingomonadales</taxon>
        <taxon>Sphingomonadaceae</taxon>
        <taxon>Novosphingobium</taxon>
    </lineage>
</organism>
<evidence type="ECO:0000256" key="1">
    <source>
        <dbReference type="SAM" id="Phobius"/>
    </source>
</evidence>
<reference evidence="3" key="1">
    <citation type="journal article" date="2014" name="Int. J. Syst. Evol. Microbiol.">
        <title>Complete genome sequence of Corynebacterium casei LMG S-19264T (=DSM 44701T), isolated from a smear-ripened cheese.</title>
        <authorList>
            <consortium name="US DOE Joint Genome Institute (JGI-PGF)"/>
            <person name="Walter F."/>
            <person name="Albersmeier A."/>
            <person name="Kalinowski J."/>
            <person name="Ruckert C."/>
        </authorList>
    </citation>
    <scope>NUCLEOTIDE SEQUENCE</scope>
    <source>
        <strain evidence="3">KCTC 32422</strain>
    </source>
</reference>
<keyword evidence="1" id="KW-0812">Transmembrane</keyword>
<comment type="caution">
    <text evidence="3">The sequence shown here is derived from an EMBL/GenBank/DDBJ whole genome shotgun (WGS) entry which is preliminary data.</text>
</comment>
<name>A0A918RG87_9SPHN</name>
<keyword evidence="4" id="KW-1185">Reference proteome</keyword>
<proteinExistence type="predicted"/>
<evidence type="ECO:0000313" key="3">
    <source>
        <dbReference type="EMBL" id="GGZ96139.1"/>
    </source>
</evidence>
<sequence length="205" mass="21988">MIRHRMTTALKRLGQDQTGATIVEFALITPALMVVLMGLFDLAYNMYTNEMLNGAVQQAARMSTVEGAAGRQEQIDSGVVAAVRAVAPGANMTFSRKAYAGFSDVNRPEDWDDADNDGTCNNGEAFEDANDNGTWDASAGTNGLGGARDAVLYSVSIDYPRLFPIFAFLPGQTETYSLSTSTVLRNQPYDAQAVNPNPPTGNCTE</sequence>
<protein>
    <recommendedName>
        <fullName evidence="2">TadE-like domain-containing protein</fullName>
    </recommendedName>
</protein>
<dbReference type="RefSeq" id="WP_189540246.1">
    <property type="nucleotide sequence ID" value="NZ_BMZD01000003.1"/>
</dbReference>